<dbReference type="Gene3D" id="1.20.1070.10">
    <property type="entry name" value="Rhodopsin 7-helix transmembrane proteins"/>
    <property type="match status" value="2"/>
</dbReference>
<accession>A0ABM1NCP4</accession>
<dbReference type="PANTHER" id="PTHR24248">
    <property type="entry name" value="ADRENERGIC RECEPTOR-RELATED G-PROTEIN COUPLED RECEPTOR"/>
    <property type="match status" value="1"/>
</dbReference>
<keyword evidence="15" id="KW-1185">Reference proteome</keyword>
<dbReference type="PRINTS" id="PR00237">
    <property type="entry name" value="GPCRRHODOPSN"/>
</dbReference>
<reference evidence="16" key="1">
    <citation type="submission" date="2025-08" db="UniProtKB">
        <authorList>
            <consortium name="RefSeq"/>
        </authorList>
    </citation>
    <scope>IDENTIFICATION</scope>
    <source>
        <tissue evidence="16">Whole Larva</tissue>
    </source>
</reference>
<feature type="transmembrane region" description="Helical" evidence="13">
    <location>
        <begin position="126"/>
        <end position="151"/>
    </location>
</feature>
<gene>
    <name evidence="16" type="primary">LOC108568170</name>
</gene>
<dbReference type="PROSITE" id="PS50262">
    <property type="entry name" value="G_PROTEIN_RECEP_F1_2"/>
    <property type="match status" value="1"/>
</dbReference>
<keyword evidence="10 11" id="KW-0807">Transducer</keyword>
<evidence type="ECO:0000256" key="5">
    <source>
        <dbReference type="ARBA" id="ARBA00022989"/>
    </source>
</evidence>
<evidence type="ECO:0000256" key="13">
    <source>
        <dbReference type="SAM" id="Phobius"/>
    </source>
</evidence>
<organism evidence="15 16">
    <name type="scientific">Nicrophorus vespilloides</name>
    <name type="common">Boreal carrion beetle</name>
    <dbReference type="NCBI Taxonomy" id="110193"/>
    <lineage>
        <taxon>Eukaryota</taxon>
        <taxon>Metazoa</taxon>
        <taxon>Ecdysozoa</taxon>
        <taxon>Arthropoda</taxon>
        <taxon>Hexapoda</taxon>
        <taxon>Insecta</taxon>
        <taxon>Pterygota</taxon>
        <taxon>Neoptera</taxon>
        <taxon>Endopterygota</taxon>
        <taxon>Coleoptera</taxon>
        <taxon>Polyphaga</taxon>
        <taxon>Staphyliniformia</taxon>
        <taxon>Silphidae</taxon>
        <taxon>Nicrophorinae</taxon>
        <taxon>Nicrophorus</taxon>
    </lineage>
</organism>
<feature type="transmembrane region" description="Helical" evidence="13">
    <location>
        <begin position="202"/>
        <end position="222"/>
    </location>
</feature>
<feature type="compositionally biased region" description="Low complexity" evidence="12">
    <location>
        <begin position="386"/>
        <end position="397"/>
    </location>
</feature>
<keyword evidence="9 11" id="KW-0675">Receptor</keyword>
<evidence type="ECO:0000256" key="3">
    <source>
        <dbReference type="ARBA" id="ARBA00022475"/>
    </source>
</evidence>
<keyword evidence="5 13" id="KW-1133">Transmembrane helix</keyword>
<dbReference type="SUPFAM" id="SSF81321">
    <property type="entry name" value="Family A G protein-coupled receptor-like"/>
    <property type="match status" value="1"/>
</dbReference>
<dbReference type="GeneID" id="108568170"/>
<keyword evidence="4 11" id="KW-0812">Transmembrane</keyword>
<evidence type="ECO:0000313" key="16">
    <source>
        <dbReference type="RefSeq" id="XP_017784594.1"/>
    </source>
</evidence>
<sequence length="526" mass="58754">MPTLSMLKNALGHHATAPVLHVNDVIQPTTSDENLEEFNEGTIGNFLRLSPDKFLNLTVPNDTLVNGTFNNTFIGNEDGEPLAHILLMGVLSIVLGLMILVTIIGNVFVIAAILMERNLQNVANYLIVSLAVADLMVACLVMPLGAVYVISSNWSMGPEVCDMWTTIDVLCCTASILHLVAIAMDRYWAVTNVVYTRNSHRIGVMIVMIWSVALVVSLAPQIPQFGWKDPDYADRINIKKQCLVSQDVGYQIFATSSSFYVPLLVIFILYWKIFQTARKRIRKRREMRNHNVEKTAKTNNNTKSFIIKRKFLRMKKSTKRSTAAEALVASLVMMEGQSTTTMDVVEEEDERQVNGNASEETTAFTISKPKIKSNVAVSNNVSPEKSSSATTNNGSASHQSDLSRIEMIHKEPPTIERVAASRRDRKETLEAKRERKAAKTLAIITGAFVMCWLPFFILALVMPLCGDLCPINAYIISFSLWLGYFNSTLNPVIYTIFNPEFRQAFKRILSGQIGGGIRNFRSGKMR</sequence>
<dbReference type="SMART" id="SM01381">
    <property type="entry name" value="7TM_GPCR_Srsx"/>
    <property type="match status" value="1"/>
</dbReference>
<feature type="transmembrane region" description="Helical" evidence="13">
    <location>
        <begin position="163"/>
        <end position="182"/>
    </location>
</feature>
<dbReference type="RefSeq" id="XP_017784594.1">
    <property type="nucleotide sequence ID" value="XM_017929105.1"/>
</dbReference>
<evidence type="ECO:0000256" key="8">
    <source>
        <dbReference type="ARBA" id="ARBA00023157"/>
    </source>
</evidence>
<proteinExistence type="inferred from homology"/>
<dbReference type="Proteomes" id="UP000695000">
    <property type="component" value="Unplaced"/>
</dbReference>
<dbReference type="PROSITE" id="PS00237">
    <property type="entry name" value="G_PROTEIN_RECEP_F1_1"/>
    <property type="match status" value="1"/>
</dbReference>
<keyword evidence="7 13" id="KW-0472">Membrane</keyword>
<feature type="domain" description="G-protein coupled receptors family 1 profile" evidence="14">
    <location>
        <begin position="105"/>
        <end position="494"/>
    </location>
</feature>
<evidence type="ECO:0000256" key="6">
    <source>
        <dbReference type="ARBA" id="ARBA00023040"/>
    </source>
</evidence>
<evidence type="ECO:0000256" key="2">
    <source>
        <dbReference type="ARBA" id="ARBA00010663"/>
    </source>
</evidence>
<evidence type="ECO:0000256" key="12">
    <source>
        <dbReference type="SAM" id="MobiDB-lite"/>
    </source>
</evidence>
<dbReference type="CDD" id="cd15331">
    <property type="entry name" value="7tmA_5-HT1A_invertebrates"/>
    <property type="match status" value="1"/>
</dbReference>
<dbReference type="Pfam" id="PF00001">
    <property type="entry name" value="7tm_1"/>
    <property type="match status" value="1"/>
</dbReference>
<evidence type="ECO:0000256" key="10">
    <source>
        <dbReference type="ARBA" id="ARBA00023224"/>
    </source>
</evidence>
<evidence type="ECO:0000256" key="1">
    <source>
        <dbReference type="ARBA" id="ARBA00004651"/>
    </source>
</evidence>
<evidence type="ECO:0000256" key="11">
    <source>
        <dbReference type="RuleBase" id="RU000688"/>
    </source>
</evidence>
<dbReference type="InterPro" id="IPR017452">
    <property type="entry name" value="GPCR_Rhodpsn_7TM"/>
</dbReference>
<feature type="transmembrane region" description="Helical" evidence="13">
    <location>
        <begin position="85"/>
        <end position="114"/>
    </location>
</feature>
<dbReference type="PANTHER" id="PTHR24248:SF199">
    <property type="entry name" value="IP13425P-RELATED"/>
    <property type="match status" value="1"/>
</dbReference>
<feature type="transmembrane region" description="Helical" evidence="13">
    <location>
        <begin position="252"/>
        <end position="274"/>
    </location>
</feature>
<keyword evidence="6 11" id="KW-0297">G-protein coupled receptor</keyword>
<feature type="transmembrane region" description="Helical" evidence="13">
    <location>
        <begin position="474"/>
        <end position="497"/>
    </location>
</feature>
<feature type="region of interest" description="Disordered" evidence="12">
    <location>
        <begin position="379"/>
        <end position="402"/>
    </location>
</feature>
<name>A0ABM1NCP4_NICVS</name>
<comment type="similarity">
    <text evidence="2 11">Belongs to the G-protein coupled receptor 1 family.</text>
</comment>
<evidence type="ECO:0000313" key="15">
    <source>
        <dbReference type="Proteomes" id="UP000695000"/>
    </source>
</evidence>
<dbReference type="InterPro" id="IPR000276">
    <property type="entry name" value="GPCR_Rhodpsn"/>
</dbReference>
<evidence type="ECO:0000256" key="4">
    <source>
        <dbReference type="ARBA" id="ARBA00022692"/>
    </source>
</evidence>
<comment type="subcellular location">
    <subcellularLocation>
        <location evidence="1">Cell membrane</location>
        <topology evidence="1">Multi-pass membrane protein</topology>
    </subcellularLocation>
</comment>
<keyword evidence="8" id="KW-1015">Disulfide bond</keyword>
<feature type="transmembrane region" description="Helical" evidence="13">
    <location>
        <begin position="441"/>
        <end position="462"/>
    </location>
</feature>
<evidence type="ECO:0000259" key="14">
    <source>
        <dbReference type="PROSITE" id="PS50262"/>
    </source>
</evidence>
<keyword evidence="3" id="KW-1003">Cell membrane</keyword>
<evidence type="ECO:0000256" key="7">
    <source>
        <dbReference type="ARBA" id="ARBA00023136"/>
    </source>
</evidence>
<protein>
    <submittedName>
        <fullName evidence="16">5-hydroxytryptamine receptor-like</fullName>
    </submittedName>
</protein>
<evidence type="ECO:0000256" key="9">
    <source>
        <dbReference type="ARBA" id="ARBA00023170"/>
    </source>
</evidence>